<name>A0ABV9WDC5_9ACTN</name>
<protein>
    <submittedName>
        <fullName evidence="2">DUF5994 family protein</fullName>
    </submittedName>
</protein>
<evidence type="ECO:0000313" key="3">
    <source>
        <dbReference type="Proteomes" id="UP001595912"/>
    </source>
</evidence>
<reference evidence="3" key="1">
    <citation type="journal article" date="2019" name="Int. J. Syst. Evol. Microbiol.">
        <title>The Global Catalogue of Microorganisms (GCM) 10K type strain sequencing project: providing services to taxonomists for standard genome sequencing and annotation.</title>
        <authorList>
            <consortium name="The Broad Institute Genomics Platform"/>
            <consortium name="The Broad Institute Genome Sequencing Center for Infectious Disease"/>
            <person name="Wu L."/>
            <person name="Ma J."/>
        </authorList>
    </citation>
    <scope>NUCLEOTIDE SEQUENCE [LARGE SCALE GENOMIC DNA]</scope>
    <source>
        <strain evidence="3">CGMCC 4.7152</strain>
    </source>
</reference>
<sequence>MSLTAVRAARAVLDGGWWPRSRNSVAEVPGSILALDERYGPIRQLMLNSHSILHRADRRTQAVRPPERPGHRCLVSPGQSRVTGRMVTSVATRRATSLRRRRVRRA</sequence>
<dbReference type="InterPro" id="IPR046036">
    <property type="entry name" value="DUF5994"/>
</dbReference>
<dbReference type="RefSeq" id="WP_380127395.1">
    <property type="nucleotide sequence ID" value="NZ_JBHSIU010000106.1"/>
</dbReference>
<gene>
    <name evidence="2" type="ORF">ACFPIJ_54100</name>
</gene>
<proteinExistence type="predicted"/>
<feature type="compositionally biased region" description="Basic and acidic residues" evidence="1">
    <location>
        <begin position="60"/>
        <end position="70"/>
    </location>
</feature>
<feature type="compositionally biased region" description="Basic residues" evidence="1">
    <location>
        <begin position="96"/>
        <end position="106"/>
    </location>
</feature>
<dbReference type="EMBL" id="JBHSIU010000106">
    <property type="protein sequence ID" value="MFC5006732.1"/>
    <property type="molecule type" value="Genomic_DNA"/>
</dbReference>
<comment type="caution">
    <text evidence="2">The sequence shown here is derived from an EMBL/GenBank/DDBJ whole genome shotgun (WGS) entry which is preliminary data.</text>
</comment>
<dbReference type="Pfam" id="PF19457">
    <property type="entry name" value="DUF5994"/>
    <property type="match status" value="1"/>
</dbReference>
<dbReference type="Proteomes" id="UP001595912">
    <property type="component" value="Unassembled WGS sequence"/>
</dbReference>
<evidence type="ECO:0000256" key="1">
    <source>
        <dbReference type="SAM" id="MobiDB-lite"/>
    </source>
</evidence>
<keyword evidence="3" id="KW-1185">Reference proteome</keyword>
<organism evidence="2 3">
    <name type="scientific">Dactylosporangium cerinum</name>
    <dbReference type="NCBI Taxonomy" id="1434730"/>
    <lineage>
        <taxon>Bacteria</taxon>
        <taxon>Bacillati</taxon>
        <taxon>Actinomycetota</taxon>
        <taxon>Actinomycetes</taxon>
        <taxon>Micromonosporales</taxon>
        <taxon>Micromonosporaceae</taxon>
        <taxon>Dactylosporangium</taxon>
    </lineage>
</organism>
<evidence type="ECO:0000313" key="2">
    <source>
        <dbReference type="EMBL" id="MFC5006732.1"/>
    </source>
</evidence>
<feature type="region of interest" description="Disordered" evidence="1">
    <location>
        <begin position="60"/>
        <end position="106"/>
    </location>
</feature>
<accession>A0ABV9WDC5</accession>